<dbReference type="InterPro" id="IPR007607">
    <property type="entry name" value="BacA/B"/>
</dbReference>
<name>F6BHS3_THEXL</name>
<dbReference type="HOGENOM" id="CLU_072799_4_3_9"/>
<organism evidence="2 3">
    <name type="scientific">Thermoanaerobacterium xylanolyticum (strain ATCC 49914 / DSM 7097 / LX-11)</name>
    <dbReference type="NCBI Taxonomy" id="858215"/>
    <lineage>
        <taxon>Bacteria</taxon>
        <taxon>Bacillati</taxon>
        <taxon>Bacillota</taxon>
        <taxon>Clostridia</taxon>
        <taxon>Thermoanaerobacterales</taxon>
        <taxon>Thermoanaerobacteraceae</taxon>
        <taxon>Thermoanaerobacterium</taxon>
    </lineage>
</organism>
<gene>
    <name evidence="2" type="ordered locus">Thexy_1643</name>
</gene>
<dbReference type="Pfam" id="PF04519">
    <property type="entry name" value="Bactofilin"/>
    <property type="match status" value="1"/>
</dbReference>
<dbReference type="Proteomes" id="UP000007239">
    <property type="component" value="Chromosome"/>
</dbReference>
<comment type="similarity">
    <text evidence="1">Belongs to the bactofilin family.</text>
</comment>
<dbReference type="STRING" id="858215.Thexy_1643"/>
<protein>
    <recommendedName>
        <fullName evidence="4">Integral membrane protein CcmA involved in cell shape determination</fullName>
    </recommendedName>
</protein>
<sequence>MFQRKDANTFDVNTDKIDTIIGKNTKIEGNISSQGTMRIDGLVTGKVEVEGNLIVGENSKIEADVKADNISVSGEIVGNLTIKNQVQITSTGKVYGDIEVQNLIIDEGAIFDGKCKMNKKAEKNAETQQKKKDVK</sequence>
<dbReference type="PANTHER" id="PTHR35024">
    <property type="entry name" value="HYPOTHETICAL CYTOSOLIC PROTEIN"/>
    <property type="match status" value="1"/>
</dbReference>
<evidence type="ECO:0008006" key="4">
    <source>
        <dbReference type="Google" id="ProtNLM"/>
    </source>
</evidence>
<proteinExistence type="inferred from homology"/>
<dbReference type="KEGG" id="txy:Thexy_1643"/>
<dbReference type="EMBL" id="CP002739">
    <property type="protein sequence ID" value="AEF17672.1"/>
    <property type="molecule type" value="Genomic_DNA"/>
</dbReference>
<evidence type="ECO:0000313" key="2">
    <source>
        <dbReference type="EMBL" id="AEF17672.1"/>
    </source>
</evidence>
<dbReference type="eggNOG" id="COG1664">
    <property type="taxonomic scope" value="Bacteria"/>
</dbReference>
<dbReference type="PANTHER" id="PTHR35024:SF4">
    <property type="entry name" value="POLYMER-FORMING CYTOSKELETAL PROTEIN"/>
    <property type="match status" value="1"/>
</dbReference>
<evidence type="ECO:0000313" key="3">
    <source>
        <dbReference type="Proteomes" id="UP000007239"/>
    </source>
</evidence>
<accession>F6BHS3</accession>
<dbReference type="AlphaFoldDB" id="F6BHS3"/>
<evidence type="ECO:0000256" key="1">
    <source>
        <dbReference type="ARBA" id="ARBA00044755"/>
    </source>
</evidence>
<dbReference type="InterPro" id="IPR011004">
    <property type="entry name" value="Trimer_LpxA-like_sf"/>
</dbReference>
<reference evidence="2" key="1">
    <citation type="submission" date="2011-05" db="EMBL/GenBank/DDBJ databases">
        <title>Complete sequence of Thermoanaerobacterium xylanolyticum LX-11.</title>
        <authorList>
            <consortium name="US DOE Joint Genome Institute"/>
            <person name="Lucas S."/>
            <person name="Han J."/>
            <person name="Lapidus A."/>
            <person name="Cheng J.-F."/>
            <person name="Goodwin L."/>
            <person name="Pitluck S."/>
            <person name="Peters L."/>
            <person name="Mikhailova N."/>
            <person name="Lu M."/>
            <person name="Han C."/>
            <person name="Tapia R."/>
            <person name="Land M."/>
            <person name="Hauser L."/>
            <person name="Kyrpides N."/>
            <person name="Ivanova N."/>
            <person name="Pagani I."/>
            <person name="Hemme C."/>
            <person name="Woyke T."/>
        </authorList>
    </citation>
    <scope>NUCLEOTIDE SEQUENCE</scope>
    <source>
        <strain evidence="2">LX-11</strain>
    </source>
</reference>
<dbReference type="RefSeq" id="WP_013788407.1">
    <property type="nucleotide sequence ID" value="NC_015555.1"/>
</dbReference>
<dbReference type="SUPFAM" id="SSF51161">
    <property type="entry name" value="Trimeric LpxA-like enzymes"/>
    <property type="match status" value="1"/>
</dbReference>
<keyword evidence="3" id="KW-1185">Reference proteome</keyword>